<name>A0ABR9K690_9ACTN</name>
<feature type="domain" description="EamA" evidence="3">
    <location>
        <begin position="2"/>
        <end position="56"/>
    </location>
</feature>
<dbReference type="Pfam" id="PF00892">
    <property type="entry name" value="EamA"/>
    <property type="match status" value="1"/>
</dbReference>
<dbReference type="SUPFAM" id="SSF103481">
    <property type="entry name" value="Multidrug resistance efflux transporter EmrE"/>
    <property type="match status" value="1"/>
</dbReference>
<dbReference type="InterPro" id="IPR037185">
    <property type="entry name" value="EmrE-like"/>
</dbReference>
<feature type="transmembrane region" description="Helical" evidence="2">
    <location>
        <begin position="31"/>
        <end position="59"/>
    </location>
</feature>
<organism evidence="4 5">
    <name type="scientific">Nonomuraea africana</name>
    <dbReference type="NCBI Taxonomy" id="46171"/>
    <lineage>
        <taxon>Bacteria</taxon>
        <taxon>Bacillati</taxon>
        <taxon>Actinomycetota</taxon>
        <taxon>Actinomycetes</taxon>
        <taxon>Streptosporangiales</taxon>
        <taxon>Streptosporangiaceae</taxon>
        <taxon>Nonomuraea</taxon>
    </lineage>
</organism>
<dbReference type="InterPro" id="IPR000620">
    <property type="entry name" value="EamA_dom"/>
</dbReference>
<evidence type="ECO:0000256" key="2">
    <source>
        <dbReference type="SAM" id="Phobius"/>
    </source>
</evidence>
<comment type="caution">
    <text evidence="4">The sequence shown here is derived from an EMBL/GenBank/DDBJ whole genome shotgun (WGS) entry which is preliminary data.</text>
</comment>
<sequence length="64" mass="6969">MLGYFAWYAGLARGGIARVGQVQQIQPILTIYWSALFFADALDPLTFVVGTVVAVLVAIGQRVR</sequence>
<proteinExistence type="inferred from homology"/>
<keyword evidence="2" id="KW-0812">Transmembrane</keyword>
<dbReference type="Proteomes" id="UP000661607">
    <property type="component" value="Unassembled WGS sequence"/>
</dbReference>
<evidence type="ECO:0000259" key="3">
    <source>
        <dbReference type="Pfam" id="PF00892"/>
    </source>
</evidence>
<dbReference type="EMBL" id="JADBEF010000001">
    <property type="protein sequence ID" value="MBE1557525.1"/>
    <property type="molecule type" value="Genomic_DNA"/>
</dbReference>
<evidence type="ECO:0000256" key="1">
    <source>
        <dbReference type="ARBA" id="ARBA00007362"/>
    </source>
</evidence>
<accession>A0ABR9K690</accession>
<evidence type="ECO:0000313" key="4">
    <source>
        <dbReference type="EMBL" id="MBE1557525.1"/>
    </source>
</evidence>
<keyword evidence="5" id="KW-1185">Reference proteome</keyword>
<reference evidence="4 5" key="1">
    <citation type="submission" date="2020-10" db="EMBL/GenBank/DDBJ databases">
        <title>Sequencing the genomes of 1000 actinobacteria strains.</title>
        <authorList>
            <person name="Klenk H.-P."/>
        </authorList>
    </citation>
    <scope>NUCLEOTIDE SEQUENCE [LARGE SCALE GENOMIC DNA]</scope>
    <source>
        <strain evidence="4 5">DSM 43748</strain>
    </source>
</reference>
<evidence type="ECO:0000313" key="5">
    <source>
        <dbReference type="Proteomes" id="UP000661607"/>
    </source>
</evidence>
<keyword evidence="2" id="KW-0472">Membrane</keyword>
<comment type="similarity">
    <text evidence="1">Belongs to the EamA transporter family.</text>
</comment>
<protein>
    <submittedName>
        <fullName evidence="4">Drug/metabolite transporter (DMT)-like permease</fullName>
    </submittedName>
</protein>
<gene>
    <name evidence="4" type="ORF">H4W81_000304</name>
</gene>
<keyword evidence="2" id="KW-1133">Transmembrane helix</keyword>